<name>A0A504YRW9_FASGI</name>
<evidence type="ECO:0000256" key="1">
    <source>
        <dbReference type="SAM" id="MobiDB-lite"/>
    </source>
</evidence>
<reference evidence="2 3" key="1">
    <citation type="submission" date="2019-04" db="EMBL/GenBank/DDBJ databases">
        <title>Annotation for the trematode Fasciola gigantica.</title>
        <authorList>
            <person name="Choi Y.-J."/>
        </authorList>
    </citation>
    <scope>NUCLEOTIDE SEQUENCE [LARGE SCALE GENOMIC DNA]</scope>
    <source>
        <strain evidence="2">Uganda_cow_1</strain>
    </source>
</reference>
<evidence type="ECO:0000313" key="3">
    <source>
        <dbReference type="Proteomes" id="UP000316759"/>
    </source>
</evidence>
<comment type="caution">
    <text evidence="2">The sequence shown here is derived from an EMBL/GenBank/DDBJ whole genome shotgun (WGS) entry which is preliminary data.</text>
</comment>
<evidence type="ECO:0000313" key="2">
    <source>
        <dbReference type="EMBL" id="TPP63943.1"/>
    </source>
</evidence>
<dbReference type="AlphaFoldDB" id="A0A504YRW9"/>
<dbReference type="EMBL" id="SUNJ01005042">
    <property type="protein sequence ID" value="TPP63943.1"/>
    <property type="molecule type" value="Genomic_DNA"/>
</dbReference>
<dbReference type="Proteomes" id="UP000316759">
    <property type="component" value="Unassembled WGS sequence"/>
</dbReference>
<feature type="compositionally biased region" description="Acidic residues" evidence="1">
    <location>
        <begin position="78"/>
        <end position="104"/>
    </location>
</feature>
<keyword evidence="3" id="KW-1185">Reference proteome</keyword>
<sequence>MSDQIEVRWRRISVLDADLSCVRILLNRALNYWTYWTNLSGQEFPKNNEEVNYRQLQASCVSRFTSPFNGSESKSETEQNDGEVDDENDNEDDDDDDWDDDDDDDHHHHIGDDSFDLNYE</sequence>
<feature type="region of interest" description="Disordered" evidence="1">
    <location>
        <begin position="64"/>
        <end position="120"/>
    </location>
</feature>
<gene>
    <name evidence="2" type="ORF">FGIG_11426</name>
</gene>
<dbReference type="OrthoDB" id="2019572at2759"/>
<protein>
    <submittedName>
        <fullName evidence="2">Uncharacterized protein</fullName>
    </submittedName>
</protein>
<accession>A0A504YRW9</accession>
<organism evidence="2 3">
    <name type="scientific">Fasciola gigantica</name>
    <name type="common">Giant liver fluke</name>
    <dbReference type="NCBI Taxonomy" id="46835"/>
    <lineage>
        <taxon>Eukaryota</taxon>
        <taxon>Metazoa</taxon>
        <taxon>Spiralia</taxon>
        <taxon>Lophotrochozoa</taxon>
        <taxon>Platyhelminthes</taxon>
        <taxon>Trematoda</taxon>
        <taxon>Digenea</taxon>
        <taxon>Plagiorchiida</taxon>
        <taxon>Echinostomata</taxon>
        <taxon>Echinostomatoidea</taxon>
        <taxon>Fasciolidae</taxon>
        <taxon>Fasciola</taxon>
    </lineage>
</organism>
<proteinExistence type="predicted"/>